<dbReference type="InterPro" id="IPR029479">
    <property type="entry name" value="Nitroreductase"/>
</dbReference>
<feature type="binding site" description="in other chain" evidence="8">
    <location>
        <begin position="22"/>
        <end position="24"/>
    </location>
    <ligand>
        <name>FMN</name>
        <dbReference type="ChEBI" id="CHEBI:58210"/>
        <note>ligand shared between dimeric partners</note>
    </ligand>
</feature>
<evidence type="ECO:0000313" key="12">
    <source>
        <dbReference type="Proteomes" id="UP000291483"/>
    </source>
</evidence>
<organism evidence="11 12">
    <name type="scientific">Microterricola gilva</name>
    <dbReference type="NCBI Taxonomy" id="393267"/>
    <lineage>
        <taxon>Bacteria</taxon>
        <taxon>Bacillati</taxon>
        <taxon>Actinomycetota</taxon>
        <taxon>Actinomycetes</taxon>
        <taxon>Micrococcales</taxon>
        <taxon>Microbacteriaceae</taxon>
        <taxon>Microterricola</taxon>
    </lineage>
</organism>
<feature type="binding site" evidence="8">
    <location>
        <position position="47"/>
    </location>
    <ligand>
        <name>FMN</name>
        <dbReference type="ChEBI" id="CHEBI:58210"/>
        <note>ligand shared between dimeric partners</note>
    </ligand>
</feature>
<dbReference type="PANTHER" id="PTHR43821:SF1">
    <property type="entry name" value="NAD(P)H NITROREDUCTASE YDJA-RELATED"/>
    <property type="match status" value="1"/>
</dbReference>
<proteinExistence type="inferred from homology"/>
<feature type="binding site" description="in other chain" evidence="8">
    <location>
        <begin position="140"/>
        <end position="142"/>
    </location>
    <ligand>
        <name>FMN</name>
        <dbReference type="ChEBI" id="CHEBI:58210"/>
        <note>ligand shared between dimeric partners</note>
    </ligand>
</feature>
<reference evidence="11 12" key="1">
    <citation type="submission" date="2019-02" db="EMBL/GenBank/DDBJ databases">
        <title>Sequencing the genomes of 1000 actinobacteria strains.</title>
        <authorList>
            <person name="Klenk H.-P."/>
        </authorList>
    </citation>
    <scope>NUCLEOTIDE SEQUENCE [LARGE SCALE GENOMIC DNA]</scope>
    <source>
        <strain evidence="11 12">DSM 18319</strain>
    </source>
</reference>
<evidence type="ECO:0000259" key="10">
    <source>
        <dbReference type="Pfam" id="PF00881"/>
    </source>
</evidence>
<dbReference type="InterPro" id="IPR026021">
    <property type="entry name" value="YdjA-like"/>
</dbReference>
<gene>
    <name evidence="11" type="ORF">EV379_2520</name>
</gene>
<accession>A0A4Q8APR5</accession>
<dbReference type="RefSeq" id="WP_130506408.1">
    <property type="nucleotide sequence ID" value="NZ_SHLC01000001.1"/>
</dbReference>
<protein>
    <recommendedName>
        <fullName evidence="7">Putative NAD(P)H nitroreductase</fullName>
        <ecNumber evidence="7">1.-.-.-</ecNumber>
    </recommendedName>
</protein>
<dbReference type="PIRSF" id="PIRSF000232">
    <property type="entry name" value="YdjA"/>
    <property type="match status" value="1"/>
</dbReference>
<evidence type="ECO:0000256" key="9">
    <source>
        <dbReference type="SAM" id="MobiDB-lite"/>
    </source>
</evidence>
<dbReference type="Pfam" id="PF00881">
    <property type="entry name" value="Nitroreductase"/>
    <property type="match status" value="1"/>
</dbReference>
<dbReference type="AlphaFoldDB" id="A0A4Q8APR5"/>
<evidence type="ECO:0000313" key="11">
    <source>
        <dbReference type="EMBL" id="RZU66171.1"/>
    </source>
</evidence>
<keyword evidence="2 7" id="KW-0285">Flavoprotein</keyword>
<keyword evidence="5 7" id="KW-0560">Oxidoreductase</keyword>
<evidence type="ECO:0000256" key="5">
    <source>
        <dbReference type="ARBA" id="ARBA00023002"/>
    </source>
</evidence>
<evidence type="ECO:0000256" key="8">
    <source>
        <dbReference type="PIRSR" id="PIRSR000232-1"/>
    </source>
</evidence>
<dbReference type="GO" id="GO:0016491">
    <property type="term" value="F:oxidoreductase activity"/>
    <property type="evidence" value="ECO:0007669"/>
    <property type="project" value="UniProtKB-UniRule"/>
</dbReference>
<dbReference type="CDD" id="cd02135">
    <property type="entry name" value="YdjA-like"/>
    <property type="match status" value="1"/>
</dbReference>
<evidence type="ECO:0000256" key="2">
    <source>
        <dbReference type="ARBA" id="ARBA00022630"/>
    </source>
</evidence>
<evidence type="ECO:0000256" key="4">
    <source>
        <dbReference type="ARBA" id="ARBA00022857"/>
    </source>
</evidence>
<keyword evidence="12" id="KW-1185">Reference proteome</keyword>
<dbReference type="PANTHER" id="PTHR43821">
    <property type="entry name" value="NAD(P)H NITROREDUCTASE YDJA-RELATED"/>
    <property type="match status" value="1"/>
</dbReference>
<comment type="similarity">
    <text evidence="1 7">Belongs to the nitroreductase family.</text>
</comment>
<feature type="binding site" evidence="8">
    <location>
        <position position="51"/>
    </location>
    <ligand>
        <name>FMN</name>
        <dbReference type="ChEBI" id="CHEBI:58210"/>
        <note>ligand shared between dimeric partners</note>
    </ligand>
</feature>
<keyword evidence="6 7" id="KW-0520">NAD</keyword>
<comment type="caution">
    <text evidence="11">The sequence shown here is derived from an EMBL/GenBank/DDBJ whole genome shotgun (WGS) entry which is preliminary data.</text>
</comment>
<keyword evidence="4 7" id="KW-0521">NADP</keyword>
<dbReference type="EC" id="1.-.-.-" evidence="7"/>
<dbReference type="InterPro" id="IPR000415">
    <property type="entry name" value="Nitroreductase-like"/>
</dbReference>
<feature type="domain" description="Nitroreductase" evidence="10">
    <location>
        <begin position="20"/>
        <end position="170"/>
    </location>
</feature>
<evidence type="ECO:0000256" key="1">
    <source>
        <dbReference type="ARBA" id="ARBA00007118"/>
    </source>
</evidence>
<evidence type="ECO:0000256" key="6">
    <source>
        <dbReference type="ARBA" id="ARBA00023027"/>
    </source>
</evidence>
<evidence type="ECO:0000256" key="3">
    <source>
        <dbReference type="ARBA" id="ARBA00022643"/>
    </source>
</evidence>
<dbReference type="OrthoDB" id="3268470at2"/>
<dbReference type="EMBL" id="SHLC01000001">
    <property type="protein sequence ID" value="RZU66171.1"/>
    <property type="molecule type" value="Genomic_DNA"/>
</dbReference>
<dbReference type="SUPFAM" id="SSF55469">
    <property type="entry name" value="FMN-dependent nitroreductase-like"/>
    <property type="match status" value="1"/>
</dbReference>
<dbReference type="InterPro" id="IPR052530">
    <property type="entry name" value="NAD(P)H_nitroreductase"/>
</dbReference>
<comment type="cofactor">
    <cofactor evidence="8">
        <name>FMN</name>
        <dbReference type="ChEBI" id="CHEBI:58210"/>
    </cofactor>
    <text evidence="8">Binds 1 FMN per subunit.</text>
</comment>
<sequence>MARTNSSIPKDASPAYKAVATRRSHSKVTDRAPDARELESLVAAAGRVADHGSLHPWRLIALRGDARSRLGVALAKAAKLKGSDAASLAAKPLRAPLLVAVVFRPEKSQKVADWEQEAVASGVAHMLSLLLHDAGWGVIWRTGPYTRAKKVAKMHGLQKGEKLLGWLYVGGIPARSGSSHTKTVRADKYLTTLD</sequence>
<feature type="region of interest" description="Disordered" evidence="9">
    <location>
        <begin position="1"/>
        <end position="33"/>
    </location>
</feature>
<dbReference type="Proteomes" id="UP000291483">
    <property type="component" value="Unassembled WGS sequence"/>
</dbReference>
<name>A0A4Q8APR5_9MICO</name>
<dbReference type="Gene3D" id="3.40.109.10">
    <property type="entry name" value="NADH Oxidase"/>
    <property type="match status" value="1"/>
</dbReference>
<evidence type="ECO:0000256" key="7">
    <source>
        <dbReference type="PIRNR" id="PIRNR000232"/>
    </source>
</evidence>
<keyword evidence="3 7" id="KW-0288">FMN</keyword>